<dbReference type="GO" id="GO:0062129">
    <property type="term" value="C:chitin-based extracellular matrix"/>
    <property type="evidence" value="ECO:0007669"/>
    <property type="project" value="TreeGrafter"/>
</dbReference>
<dbReference type="AlphaFoldDB" id="A0AAN7PBE0"/>
<protein>
    <submittedName>
        <fullName evidence="4">Uncharacterized protein</fullName>
    </submittedName>
</protein>
<dbReference type="GO" id="GO:0008010">
    <property type="term" value="F:structural constituent of chitin-based larval cuticle"/>
    <property type="evidence" value="ECO:0007669"/>
    <property type="project" value="TreeGrafter"/>
</dbReference>
<dbReference type="PANTHER" id="PTHR10380:SF160">
    <property type="entry name" value="CUTICULAR PROTEIN 100A"/>
    <property type="match status" value="1"/>
</dbReference>
<evidence type="ECO:0000313" key="4">
    <source>
        <dbReference type="EMBL" id="KAK4881667.1"/>
    </source>
</evidence>
<feature type="compositionally biased region" description="Polar residues" evidence="2">
    <location>
        <begin position="173"/>
        <end position="190"/>
    </location>
</feature>
<dbReference type="InterPro" id="IPR050468">
    <property type="entry name" value="Cuticle_Struct_Prot"/>
</dbReference>
<feature type="compositionally biased region" description="Pro residues" evidence="2">
    <location>
        <begin position="97"/>
        <end position="118"/>
    </location>
</feature>
<accession>A0AAN7PBE0</accession>
<dbReference type="PANTHER" id="PTHR10380">
    <property type="entry name" value="CUTICLE PROTEIN"/>
    <property type="match status" value="1"/>
</dbReference>
<keyword evidence="1" id="KW-0193">Cuticle</keyword>
<feature type="region of interest" description="Disordered" evidence="2">
    <location>
        <begin position="82"/>
        <end position="128"/>
    </location>
</feature>
<feature type="region of interest" description="Disordered" evidence="2">
    <location>
        <begin position="140"/>
        <end position="216"/>
    </location>
</feature>
<name>A0AAN7PBE0_9COLE</name>
<feature type="chain" id="PRO_5043038292" evidence="3">
    <location>
        <begin position="17"/>
        <end position="216"/>
    </location>
</feature>
<dbReference type="Proteomes" id="UP001353858">
    <property type="component" value="Unassembled WGS sequence"/>
</dbReference>
<evidence type="ECO:0000256" key="3">
    <source>
        <dbReference type="SAM" id="SignalP"/>
    </source>
</evidence>
<feature type="signal peptide" evidence="3">
    <location>
        <begin position="1"/>
        <end position="16"/>
    </location>
</feature>
<feature type="compositionally biased region" description="Low complexity" evidence="2">
    <location>
        <begin position="119"/>
        <end position="128"/>
    </location>
</feature>
<evidence type="ECO:0000256" key="1">
    <source>
        <dbReference type="PROSITE-ProRule" id="PRU00497"/>
    </source>
</evidence>
<dbReference type="EMBL" id="JARPUR010000002">
    <property type="protein sequence ID" value="KAK4881667.1"/>
    <property type="molecule type" value="Genomic_DNA"/>
</dbReference>
<feature type="compositionally biased region" description="Low complexity" evidence="2">
    <location>
        <begin position="140"/>
        <end position="172"/>
    </location>
</feature>
<comment type="caution">
    <text evidence="4">The sequence shown here is derived from an EMBL/GenBank/DDBJ whole genome shotgun (WGS) entry which is preliminary data.</text>
</comment>
<dbReference type="Pfam" id="PF00379">
    <property type="entry name" value="Chitin_bind_4"/>
    <property type="match status" value="1"/>
</dbReference>
<sequence length="216" mass="24799">MYTLLVSFALISATFGQQHYGDPRNAAILSEQRYLSGDGSFGAQYSQEDGVQFKEESLPDGSRRGSYSYIDPTGNKKTVTYTAGKDGFHATGDHIPQAPPTVLPVAPKPQYEPLPQYNPPSQNQYNQQPQYNDYQQQYNNQPQYNHQPQQQSQYNQQPQYNPQPQYNSQPQQFHQPTYQPQHYHDQTTPQPHRFYPPGKLSLNRSPDGFSYSFNKV</sequence>
<evidence type="ECO:0000256" key="2">
    <source>
        <dbReference type="SAM" id="MobiDB-lite"/>
    </source>
</evidence>
<keyword evidence="3" id="KW-0732">Signal</keyword>
<dbReference type="InterPro" id="IPR000618">
    <property type="entry name" value="Insect_cuticle"/>
</dbReference>
<keyword evidence="5" id="KW-1185">Reference proteome</keyword>
<reference evidence="5" key="1">
    <citation type="submission" date="2023-01" db="EMBL/GenBank/DDBJ databases">
        <title>Key to firefly adult light organ development and bioluminescence: homeobox transcription factors regulate luciferase expression and transportation to peroxisome.</title>
        <authorList>
            <person name="Fu X."/>
        </authorList>
    </citation>
    <scope>NUCLEOTIDE SEQUENCE [LARGE SCALE GENOMIC DNA]</scope>
</reference>
<gene>
    <name evidence="4" type="ORF">RN001_004986</name>
</gene>
<dbReference type="PROSITE" id="PS51155">
    <property type="entry name" value="CHIT_BIND_RR_2"/>
    <property type="match status" value="1"/>
</dbReference>
<evidence type="ECO:0000313" key="5">
    <source>
        <dbReference type="Proteomes" id="UP001353858"/>
    </source>
</evidence>
<proteinExistence type="predicted"/>
<organism evidence="4 5">
    <name type="scientific">Aquatica leii</name>
    <dbReference type="NCBI Taxonomy" id="1421715"/>
    <lineage>
        <taxon>Eukaryota</taxon>
        <taxon>Metazoa</taxon>
        <taxon>Ecdysozoa</taxon>
        <taxon>Arthropoda</taxon>
        <taxon>Hexapoda</taxon>
        <taxon>Insecta</taxon>
        <taxon>Pterygota</taxon>
        <taxon>Neoptera</taxon>
        <taxon>Endopterygota</taxon>
        <taxon>Coleoptera</taxon>
        <taxon>Polyphaga</taxon>
        <taxon>Elateriformia</taxon>
        <taxon>Elateroidea</taxon>
        <taxon>Lampyridae</taxon>
        <taxon>Luciolinae</taxon>
        <taxon>Aquatica</taxon>
    </lineage>
</organism>